<organism evidence="1 2">
    <name type="scientific">Cedecea davisae DSM 4568</name>
    <dbReference type="NCBI Taxonomy" id="566551"/>
    <lineage>
        <taxon>Bacteria</taxon>
        <taxon>Pseudomonadati</taxon>
        <taxon>Pseudomonadota</taxon>
        <taxon>Gammaproteobacteria</taxon>
        <taxon>Enterobacterales</taxon>
        <taxon>Enterobacteriaceae</taxon>
        <taxon>Cedecea</taxon>
    </lineage>
</organism>
<protein>
    <submittedName>
        <fullName evidence="1">Uncharacterized protein</fullName>
    </submittedName>
</protein>
<name>S3IY19_9ENTR</name>
<evidence type="ECO:0000313" key="1">
    <source>
        <dbReference type="EMBL" id="EPF17855.1"/>
    </source>
</evidence>
<accession>S3IY19</accession>
<reference evidence="1 2" key="1">
    <citation type="submission" date="2013-04" db="EMBL/GenBank/DDBJ databases">
        <authorList>
            <person name="Weinstock G."/>
            <person name="Sodergren E."/>
            <person name="Lobos E.A."/>
            <person name="Fulton L."/>
            <person name="Fulton R."/>
            <person name="Courtney L."/>
            <person name="Fronick C."/>
            <person name="O'Laughlin M."/>
            <person name="Godfrey J."/>
            <person name="Wilson R.M."/>
            <person name="Miner T."/>
            <person name="Farmer C."/>
            <person name="Delehaunty K."/>
            <person name="Cordes M."/>
            <person name="Minx P."/>
            <person name="Tomlinson C."/>
            <person name="Chen J."/>
            <person name="Wollam A."/>
            <person name="Pepin K.H."/>
            <person name="Palsikar V.B."/>
            <person name="Zhang X."/>
            <person name="Suruliraj S."/>
            <person name="Perna N.T."/>
            <person name="Plunkett G."/>
            <person name="Warren W."/>
            <person name="Mitreva M."/>
            <person name="Mardis E.R."/>
            <person name="Wilson R.K."/>
        </authorList>
    </citation>
    <scope>NUCLEOTIDE SEQUENCE [LARGE SCALE GENOMIC DNA]</scope>
    <source>
        <strain evidence="1 2">DSM 4568</strain>
    </source>
</reference>
<sequence length="45" mass="5618">MQPTHCCSFPYQNEPVRYFATILPRWRVNNFITIEKLFTFSFYFY</sequence>
<comment type="caution">
    <text evidence="1">The sequence shown here is derived from an EMBL/GenBank/DDBJ whole genome shotgun (WGS) entry which is preliminary data.</text>
</comment>
<evidence type="ECO:0000313" key="2">
    <source>
        <dbReference type="Proteomes" id="UP000014585"/>
    </source>
</evidence>
<dbReference type="EMBL" id="ATDT01000010">
    <property type="protein sequence ID" value="EPF17855.1"/>
    <property type="molecule type" value="Genomic_DNA"/>
</dbReference>
<dbReference type="AlphaFoldDB" id="S3IY19"/>
<gene>
    <name evidence="1" type="ORF">HMPREF0201_01839</name>
</gene>
<proteinExistence type="predicted"/>
<dbReference type="Proteomes" id="UP000014585">
    <property type="component" value="Unassembled WGS sequence"/>
</dbReference>
<dbReference type="HOGENOM" id="CLU_3197649_0_0_6"/>